<dbReference type="EMBL" id="WNLA01000026">
    <property type="protein sequence ID" value="MTW05544.1"/>
    <property type="molecule type" value="Genomic_DNA"/>
</dbReference>
<protein>
    <submittedName>
        <fullName evidence="1">Uncharacterized protein</fullName>
    </submittedName>
</protein>
<dbReference type="Proteomes" id="UP000484015">
    <property type="component" value="Unassembled WGS sequence"/>
</dbReference>
<evidence type="ECO:0000313" key="2">
    <source>
        <dbReference type="Proteomes" id="UP000484015"/>
    </source>
</evidence>
<name>A0A6L6Q7U4_9BURK</name>
<dbReference type="RefSeq" id="WP_170305840.1">
    <property type="nucleotide sequence ID" value="NZ_WNLA01000026.1"/>
</dbReference>
<evidence type="ECO:0000313" key="1">
    <source>
        <dbReference type="EMBL" id="MTW05544.1"/>
    </source>
</evidence>
<organism evidence="1 2">
    <name type="scientific">Pseudoduganella ginsengisoli</name>
    <dbReference type="NCBI Taxonomy" id="1462440"/>
    <lineage>
        <taxon>Bacteria</taxon>
        <taxon>Pseudomonadati</taxon>
        <taxon>Pseudomonadota</taxon>
        <taxon>Betaproteobacteria</taxon>
        <taxon>Burkholderiales</taxon>
        <taxon>Oxalobacteraceae</taxon>
        <taxon>Telluria group</taxon>
        <taxon>Pseudoduganella</taxon>
    </lineage>
</organism>
<keyword evidence="2" id="KW-1185">Reference proteome</keyword>
<accession>A0A6L6Q7U4</accession>
<gene>
    <name evidence="1" type="ORF">GM668_26025</name>
</gene>
<reference evidence="1 2" key="1">
    <citation type="submission" date="2019-11" db="EMBL/GenBank/DDBJ databases">
        <title>Type strains purchased from KCTC, JCM and DSMZ.</title>
        <authorList>
            <person name="Lu H."/>
        </authorList>
    </citation>
    <scope>NUCLEOTIDE SEQUENCE [LARGE SCALE GENOMIC DNA]</scope>
    <source>
        <strain evidence="1 2">KCTC 42409</strain>
    </source>
</reference>
<dbReference type="AlphaFoldDB" id="A0A6L6Q7U4"/>
<comment type="caution">
    <text evidence="1">The sequence shown here is derived from an EMBL/GenBank/DDBJ whole genome shotgun (WGS) entry which is preliminary data.</text>
</comment>
<proteinExistence type="predicted"/>
<sequence>MNRDQTGDFIPEKVLPVRANTGTGVQIQRLLNDNKRAIVKCIQRNVEREGWPVTGAAIKYGLRISAEGKLAQVSVLNFVGTNDALLMACIGRLVCDWKLDGGTESQEQLLELPINLTELVQGRSDDRLRH</sequence>